<dbReference type="EMBL" id="WGGD01000005">
    <property type="protein sequence ID" value="MUN28638.1"/>
    <property type="molecule type" value="Genomic_DNA"/>
</dbReference>
<accession>A0A6A9QLQ8</accession>
<dbReference type="AlphaFoldDB" id="A0A6A9QLQ8"/>
<gene>
    <name evidence="1" type="ORF">GC250_04090</name>
</gene>
<dbReference type="PROSITE" id="PS51257">
    <property type="entry name" value="PROKAR_LIPOPROTEIN"/>
    <property type="match status" value="1"/>
</dbReference>
<protein>
    <submittedName>
        <fullName evidence="1">Uncharacterized protein</fullName>
    </submittedName>
</protein>
<dbReference type="RefSeq" id="WP_156016355.1">
    <property type="nucleotide sequence ID" value="NZ_WGGD01000005.1"/>
</dbReference>
<reference evidence="1 2" key="1">
    <citation type="submission" date="2019-10" db="EMBL/GenBank/DDBJ databases">
        <title>Sequencing and Assembly of Multiple Reported Metal-Biooxidizing Members of the Extremely Thermoacidophilic Archaeal Family Sulfolobaceae.</title>
        <authorList>
            <person name="Counts J.A."/>
            <person name="Kelly R.M."/>
        </authorList>
    </citation>
    <scope>NUCLEOTIDE SEQUENCE [LARGE SCALE GENOMIC DNA]</scope>
    <source>
        <strain evidence="1 2">DSM 6482</strain>
    </source>
</reference>
<proteinExistence type="predicted"/>
<comment type="caution">
    <text evidence="1">The sequence shown here is derived from an EMBL/GenBank/DDBJ whole genome shotgun (WGS) entry which is preliminary data.</text>
</comment>
<evidence type="ECO:0000313" key="1">
    <source>
        <dbReference type="EMBL" id="MUN28638.1"/>
    </source>
</evidence>
<name>A0A6A9QLQ8_SULME</name>
<keyword evidence="2" id="KW-1185">Reference proteome</keyword>
<evidence type="ECO:0000313" key="2">
    <source>
        <dbReference type="Proteomes" id="UP000470772"/>
    </source>
</evidence>
<dbReference type="Proteomes" id="UP000470772">
    <property type="component" value="Unassembled WGS sequence"/>
</dbReference>
<organism evidence="1 2">
    <name type="scientific">Sulfuracidifex metallicus DSM 6482 = JCM 9184</name>
    <dbReference type="NCBI Taxonomy" id="523847"/>
    <lineage>
        <taxon>Archaea</taxon>
        <taxon>Thermoproteota</taxon>
        <taxon>Thermoprotei</taxon>
        <taxon>Sulfolobales</taxon>
        <taxon>Sulfolobaceae</taxon>
        <taxon>Sulfuracidifex</taxon>
    </lineage>
</organism>
<sequence length="179" mass="20763">MSTRKGIKIIKLDESKIQELLSNFASLYSCDDFSDIINQNLFYTLEGKFKQVYMFKKNNFLEELLLKLNDLDFFPYSIGTPILKEYNNSYFKPTLTFGSLVKDKCNNKITIDRNKAELITFKKSIIINNLFSFNNAIVLDDRKDFVAFAILKPIKLNKIENATEVIPTLDIGWYLREGG</sequence>